<feature type="region of interest" description="Disordered" evidence="2">
    <location>
        <begin position="377"/>
        <end position="396"/>
    </location>
</feature>
<evidence type="ECO:0000256" key="1">
    <source>
        <dbReference type="ARBA" id="ARBA00010161"/>
    </source>
</evidence>
<dbReference type="FunCoup" id="H2N419">
    <property type="interactions" value="1087"/>
</dbReference>
<dbReference type="AlphaFoldDB" id="H2N419"/>
<feature type="region of interest" description="Disordered" evidence="2">
    <location>
        <begin position="115"/>
        <end position="136"/>
    </location>
</feature>
<feature type="compositionally biased region" description="Polar residues" evidence="2">
    <location>
        <begin position="120"/>
        <end position="136"/>
    </location>
</feature>
<dbReference type="GeneTree" id="ENSGT00940000158263"/>
<dbReference type="Proteomes" id="UP000001595">
    <property type="component" value="Chromosome 1"/>
</dbReference>
<gene>
    <name evidence="5" type="primary">PIK3C2B</name>
</gene>
<dbReference type="PANTHER" id="PTHR16489:SF11">
    <property type="entry name" value="PROTEIN PHOSPHATASE 1 REGULATORY SUBUNIT 15B"/>
    <property type="match status" value="1"/>
</dbReference>
<evidence type="ECO:0000256" key="2">
    <source>
        <dbReference type="SAM" id="MobiDB-lite"/>
    </source>
</evidence>
<dbReference type="InParanoid" id="H2N419"/>
<protein>
    <submittedName>
        <fullName evidence="5">Protein phosphatase 1 regulatory subunit 15B</fullName>
    </submittedName>
</protein>
<dbReference type="Pfam" id="PF10488">
    <property type="entry name" value="PP1c_bdg"/>
    <property type="match status" value="1"/>
</dbReference>
<reference evidence="5 6" key="1">
    <citation type="submission" date="2008-02" db="EMBL/GenBank/DDBJ databases">
        <title>A 6x draft sequence assembly of the Pongo pygmaeus abelii genome.</title>
        <authorList>
            <person name="Wilson R.K."/>
            <person name="Mardis E."/>
        </authorList>
    </citation>
    <scope>NUCLEOTIDE SEQUENCE [LARGE SCALE GENOMIC DNA]</scope>
</reference>
<evidence type="ECO:0000259" key="3">
    <source>
        <dbReference type="Pfam" id="PF10472"/>
    </source>
</evidence>
<feature type="compositionally biased region" description="Polar residues" evidence="2">
    <location>
        <begin position="44"/>
        <end position="53"/>
    </location>
</feature>
<evidence type="ECO:0000259" key="4">
    <source>
        <dbReference type="Pfam" id="PF10488"/>
    </source>
</evidence>
<name>H2N419_PONAB</name>
<dbReference type="InterPro" id="IPR019512">
    <property type="entry name" value="Prot_Pase1_reg-su15B_N"/>
</dbReference>
<dbReference type="GO" id="GO:0034976">
    <property type="term" value="P:response to endoplasmic reticulum stress"/>
    <property type="evidence" value="ECO:0007669"/>
    <property type="project" value="TreeGrafter"/>
</dbReference>
<feature type="domain" description="Protein phosphatase 1 regulatory subunit 15A/B C-terminal" evidence="4">
    <location>
        <begin position="469"/>
        <end position="641"/>
    </location>
</feature>
<dbReference type="HOGENOM" id="CLU_014797_0_0_1"/>
<accession>A0A2J8R6T8</accession>
<feature type="region of interest" description="Disordered" evidence="2">
    <location>
        <begin position="434"/>
        <end position="470"/>
    </location>
</feature>
<dbReference type="Pfam" id="PF10472">
    <property type="entry name" value="CReP_N"/>
    <property type="match status" value="1"/>
</dbReference>
<evidence type="ECO:0000313" key="5">
    <source>
        <dbReference type="Ensembl" id="ENSPPYP00000000350.3"/>
    </source>
</evidence>
<feature type="compositionally biased region" description="Acidic residues" evidence="2">
    <location>
        <begin position="539"/>
        <end position="548"/>
    </location>
</feature>
<feature type="region of interest" description="Disordered" evidence="2">
    <location>
        <begin position="500"/>
        <end position="548"/>
    </location>
</feature>
<reference evidence="5" key="2">
    <citation type="submission" date="2025-08" db="UniProtKB">
        <authorList>
            <consortium name="Ensembl"/>
        </authorList>
    </citation>
    <scope>IDENTIFICATION</scope>
</reference>
<proteinExistence type="inferred from homology"/>
<dbReference type="GO" id="GO:0005783">
    <property type="term" value="C:endoplasmic reticulum"/>
    <property type="evidence" value="ECO:0007669"/>
    <property type="project" value="TreeGrafter"/>
</dbReference>
<reference evidence="5" key="3">
    <citation type="submission" date="2025-09" db="UniProtKB">
        <authorList>
            <consortium name="Ensembl"/>
        </authorList>
    </citation>
    <scope>IDENTIFICATION</scope>
</reference>
<comment type="similarity">
    <text evidence="1">Belongs to the PPP1R15 family.</text>
</comment>
<feature type="region of interest" description="Disordered" evidence="2">
    <location>
        <begin position="31"/>
        <end position="53"/>
    </location>
</feature>
<accession>H2N419</accession>
<feature type="domain" description="Protein phosphatase 1 regulatory subunit 15B N-terminal" evidence="3">
    <location>
        <begin position="1"/>
        <end position="410"/>
    </location>
</feature>
<dbReference type="InterPro" id="IPR051254">
    <property type="entry name" value="PPP1R15"/>
</dbReference>
<dbReference type="PANTHER" id="PTHR16489">
    <property type="entry name" value="GH11727P"/>
    <property type="match status" value="1"/>
</dbReference>
<dbReference type="InterPro" id="IPR019523">
    <property type="entry name" value="Prot_Pase1_reg-su15A/B_C"/>
</dbReference>
<dbReference type="Ensembl" id="ENSPPYT00000000367.3">
    <property type="protein sequence ID" value="ENSPPYP00000000350.3"/>
    <property type="gene ID" value="ENSPPYG00000000316.3"/>
</dbReference>
<feature type="compositionally biased region" description="Basic and acidic residues" evidence="2">
    <location>
        <begin position="509"/>
        <end position="520"/>
    </location>
</feature>
<evidence type="ECO:0000313" key="6">
    <source>
        <dbReference type="Proteomes" id="UP000001595"/>
    </source>
</evidence>
<dbReference type="STRING" id="9601.ENSPPYP00000000350"/>
<keyword evidence="6" id="KW-1185">Reference proteome</keyword>
<dbReference type="eggNOG" id="ENOG502QV9K">
    <property type="taxonomic scope" value="Eukaryota"/>
</dbReference>
<organism evidence="5 6">
    <name type="scientific">Pongo abelii</name>
    <name type="common">Sumatran orangutan</name>
    <name type="synonym">Pongo pygmaeus abelii</name>
    <dbReference type="NCBI Taxonomy" id="9601"/>
    <lineage>
        <taxon>Eukaryota</taxon>
        <taxon>Metazoa</taxon>
        <taxon>Chordata</taxon>
        <taxon>Craniata</taxon>
        <taxon>Vertebrata</taxon>
        <taxon>Euteleostomi</taxon>
        <taxon>Mammalia</taxon>
        <taxon>Eutheria</taxon>
        <taxon>Euarchontoglires</taxon>
        <taxon>Primates</taxon>
        <taxon>Haplorrhini</taxon>
        <taxon>Catarrhini</taxon>
        <taxon>Hominidae</taxon>
        <taxon>Pongo</taxon>
    </lineage>
</organism>
<dbReference type="GO" id="GO:0000164">
    <property type="term" value="C:protein phosphatase type 1 complex"/>
    <property type="evidence" value="ECO:0007669"/>
    <property type="project" value="TreeGrafter"/>
</dbReference>
<sequence length="715" mass="78752">METGTGGSRKRLGPRAGFRFWPPFFPRRSQAGSSKFPTPLAPENSGNPTLLSSAQPETRVSYWTKLLSQLLAPLPGLLQKVLIWSQLFGGMFPTRWLDFAGVYSALRALKGREKPAAPTAQKSLNSLQLDSSDPSATSPLDWLEEGIHWQYSPPDLKLELKAKGSALDPAAQAFLLEQQLWGVELLPSSLQSRLYSNRELGSSPSGSLNIQRMDNFSVVSYLLNPSYLDCFPRLEVSYQNSDGNGELVGFQTLTPESSCLREDHCHPQPLSAELTPASWQGCPPLSTEGLPEIHHLRMKRLEFLQQASKGQELPTPDQDNGYHSLEEEHSLLRMDAKHCRDNPTQFVPAAGDIPGNTQEPTEGKIELLTTEVPLALEEESPSESCPSCEIPMEKEPGEGRISVVDYSYLENDLPVSARPACSNKLIDYILGGASSDLETSSDPEGEDWDEEAEDDGFDSDSSLSDSDLEQDPEGLHLWNSFCSVDPYNPQNFTATIQTTARIVPEEPCDSEKDLSGKSDLENSSQSGSLPETPEHSSGEEDDWESSADEAESLKLWNSFCNSDDPYNPLNFKAPFQTSGENGKGCRDSKTPCESTVAISECHTLLSCKVQLLGSQETECPDSVQRDVLSGGRHTHVKRKKILTKKKDEELNSKRKAQLPEMQEETTSVLDLSTELIAHFPTKVLGKYFYLRLDWPGVVAHACNPSTLGGQGGRIS</sequence>
<dbReference type="GO" id="GO:0019888">
    <property type="term" value="F:protein phosphatase regulator activity"/>
    <property type="evidence" value="ECO:0007669"/>
    <property type="project" value="TreeGrafter"/>
</dbReference>
<dbReference type="GO" id="GO:0051246">
    <property type="term" value="P:regulation of protein metabolic process"/>
    <property type="evidence" value="ECO:0007669"/>
    <property type="project" value="UniProtKB-ARBA"/>
</dbReference>
<feature type="compositionally biased region" description="Acidic residues" evidence="2">
    <location>
        <begin position="439"/>
        <end position="458"/>
    </location>
</feature>